<feature type="transmembrane region" description="Helical" evidence="5">
    <location>
        <begin position="123"/>
        <end position="140"/>
    </location>
</feature>
<dbReference type="InterPro" id="IPR037185">
    <property type="entry name" value="EmrE-like"/>
</dbReference>
<evidence type="ECO:0000256" key="3">
    <source>
        <dbReference type="ARBA" id="ARBA00022989"/>
    </source>
</evidence>
<dbReference type="GO" id="GO:0016020">
    <property type="term" value="C:membrane"/>
    <property type="evidence" value="ECO:0007669"/>
    <property type="project" value="UniProtKB-SubCell"/>
</dbReference>
<dbReference type="PANTHER" id="PTHR32322:SF9">
    <property type="entry name" value="AMINO-ACID METABOLITE EFFLUX PUMP-RELATED"/>
    <property type="match status" value="1"/>
</dbReference>
<evidence type="ECO:0000313" key="8">
    <source>
        <dbReference type="Proteomes" id="UP000002742"/>
    </source>
</evidence>
<dbReference type="RefSeq" id="WP_012777438.1">
    <property type="nucleotide sequence ID" value="NC_012968.1"/>
</dbReference>
<accession>C6WY85</accession>
<feature type="transmembrane region" description="Helical" evidence="5">
    <location>
        <begin position="146"/>
        <end position="166"/>
    </location>
</feature>
<evidence type="ECO:0000256" key="5">
    <source>
        <dbReference type="SAM" id="Phobius"/>
    </source>
</evidence>
<protein>
    <recommendedName>
        <fullName evidence="6">EamA domain-containing protein</fullName>
    </recommendedName>
</protein>
<dbReference type="PANTHER" id="PTHR32322">
    <property type="entry name" value="INNER MEMBRANE TRANSPORTER"/>
    <property type="match status" value="1"/>
</dbReference>
<feature type="transmembrane region" description="Helical" evidence="5">
    <location>
        <begin position="12"/>
        <end position="31"/>
    </location>
</feature>
<feature type="domain" description="EamA" evidence="6">
    <location>
        <begin position="146"/>
        <end position="276"/>
    </location>
</feature>
<evidence type="ECO:0000256" key="2">
    <source>
        <dbReference type="ARBA" id="ARBA00022692"/>
    </source>
</evidence>
<dbReference type="InterPro" id="IPR050638">
    <property type="entry name" value="AA-Vitamin_Transporters"/>
</dbReference>
<dbReference type="InterPro" id="IPR000620">
    <property type="entry name" value="EamA_dom"/>
</dbReference>
<organism evidence="7 8">
    <name type="scientific">Methylotenera mobilis (strain JLW8 / ATCC BAA-1282 / DSM 17540)</name>
    <dbReference type="NCBI Taxonomy" id="583345"/>
    <lineage>
        <taxon>Bacteria</taxon>
        <taxon>Pseudomonadati</taxon>
        <taxon>Pseudomonadota</taxon>
        <taxon>Betaproteobacteria</taxon>
        <taxon>Nitrosomonadales</taxon>
        <taxon>Methylophilaceae</taxon>
        <taxon>Methylotenera</taxon>
    </lineage>
</organism>
<reference evidence="7 8" key="2">
    <citation type="journal article" date="2011" name="J. Bacteriol.">
        <title>Genomes of three methylotrophs from a single niche uncover genetic and metabolic divergence of Methylophilaceae.</title>
        <authorList>
            <person name="Lapidus A."/>
            <person name="Clum A."/>
            <person name="Labutti K."/>
            <person name="Kaluzhnaya M.G."/>
            <person name="Lim S."/>
            <person name="Beck D.A."/>
            <person name="Glavina Del Rio T."/>
            <person name="Nolan M."/>
            <person name="Mavromatis K."/>
            <person name="Huntemann M."/>
            <person name="Lucas S."/>
            <person name="Lidstrom M.E."/>
            <person name="Ivanova N."/>
            <person name="Chistoserdova L."/>
        </authorList>
    </citation>
    <scope>NUCLEOTIDE SEQUENCE [LARGE SCALE GENOMIC DNA]</scope>
    <source>
        <strain evidence="8">JLW8 / ATCC BAA-1282 / DSM 17540</strain>
    </source>
</reference>
<feature type="transmembrane region" description="Helical" evidence="5">
    <location>
        <begin position="204"/>
        <end position="223"/>
    </location>
</feature>
<keyword evidence="4 5" id="KW-0472">Membrane</keyword>
<evidence type="ECO:0000313" key="7">
    <source>
        <dbReference type="EMBL" id="ACT46981.1"/>
    </source>
</evidence>
<reference evidence="8" key="1">
    <citation type="submission" date="2009-07" db="EMBL/GenBank/DDBJ databases">
        <title>Complete sequence of Methylotenera mobilis JLW8.</title>
        <authorList>
            <consortium name="US DOE Joint Genome Institute"/>
            <person name="Lucas S."/>
            <person name="Copeland A."/>
            <person name="Lapidus A."/>
            <person name="Glavina del Rio T."/>
            <person name="Tice H."/>
            <person name="Bruce D."/>
            <person name="Goodwin L."/>
            <person name="Pitluck S."/>
            <person name="LaButti K.M."/>
            <person name="Clum A."/>
            <person name="Larimer F."/>
            <person name="Land M."/>
            <person name="Hauser L."/>
            <person name="Kyrpides N."/>
            <person name="Mikhailova N."/>
            <person name="Kayluzhnaya M."/>
            <person name="Chistoserdova L."/>
        </authorList>
    </citation>
    <scope>NUCLEOTIDE SEQUENCE [LARGE SCALE GENOMIC DNA]</scope>
    <source>
        <strain evidence="8">JLW8 / ATCC BAA-1282 / DSM 17540</strain>
    </source>
</reference>
<dbReference type="HOGENOM" id="CLU_069324_0_0_4"/>
<dbReference type="AlphaFoldDB" id="C6WY85"/>
<evidence type="ECO:0000256" key="1">
    <source>
        <dbReference type="ARBA" id="ARBA00004141"/>
    </source>
</evidence>
<feature type="transmembrane region" description="Helical" evidence="5">
    <location>
        <begin position="259"/>
        <end position="276"/>
    </location>
</feature>
<feature type="transmembrane region" description="Helical" evidence="5">
    <location>
        <begin position="178"/>
        <end position="198"/>
    </location>
</feature>
<dbReference type="Pfam" id="PF00892">
    <property type="entry name" value="EamA"/>
    <property type="match status" value="1"/>
</dbReference>
<dbReference type="EMBL" id="CP001672">
    <property type="protein sequence ID" value="ACT46981.1"/>
    <property type="molecule type" value="Genomic_DNA"/>
</dbReference>
<comment type="subcellular location">
    <subcellularLocation>
        <location evidence="1">Membrane</location>
        <topology evidence="1">Multi-pass membrane protein</topology>
    </subcellularLocation>
</comment>
<proteinExistence type="predicted"/>
<dbReference type="SUPFAM" id="SSF103481">
    <property type="entry name" value="Multidrug resistance efflux transporter EmrE"/>
    <property type="match status" value="2"/>
</dbReference>
<dbReference type="eggNOG" id="COG0697">
    <property type="taxonomic scope" value="Bacteria"/>
</dbReference>
<dbReference type="OrthoDB" id="321830at2"/>
<keyword evidence="2 5" id="KW-0812">Transmembrane</keyword>
<keyword evidence="8" id="KW-1185">Reference proteome</keyword>
<keyword evidence="3 5" id="KW-1133">Transmembrane helix</keyword>
<dbReference type="KEGG" id="mmb:Mmol_0070"/>
<feature type="transmembrane region" description="Helical" evidence="5">
    <location>
        <begin position="68"/>
        <end position="87"/>
    </location>
</feature>
<gene>
    <name evidence="7" type="ordered locus">Mmol_0070</name>
</gene>
<feature type="transmembrane region" description="Helical" evidence="5">
    <location>
        <begin position="93"/>
        <end position="111"/>
    </location>
</feature>
<sequence>MRLSTNILYVRLSIALIAFAANSIICRLALVDQHIDPASFTTIRLTAGAITLWLLVRIRYERSDFAGNWISGLALFIYAAGFSFAYVSMSAATGALLLFGTVQMTMLAYALKKGHRLQLLQKVGVAISTLGLIALLWPSVETPPVIGAFFMVISGVAWAIYTIIGTNSISPILNTAGSFYRAAFFALLLIPVLIMHSHLDALGVIYSIVSGSLTSAIAYAIWYSVLPSLGSTKSATLQLLVPLITTVGGILLLDEYLSAQIIVSAFLILVGLWLVVSEKYSK</sequence>
<feature type="transmembrane region" description="Helical" evidence="5">
    <location>
        <begin position="37"/>
        <end position="56"/>
    </location>
</feature>
<name>C6WY85_METML</name>
<evidence type="ECO:0000259" key="6">
    <source>
        <dbReference type="Pfam" id="PF00892"/>
    </source>
</evidence>
<dbReference type="Proteomes" id="UP000002742">
    <property type="component" value="Chromosome"/>
</dbReference>
<feature type="transmembrane region" description="Helical" evidence="5">
    <location>
        <begin position="235"/>
        <end position="253"/>
    </location>
</feature>
<evidence type="ECO:0000256" key="4">
    <source>
        <dbReference type="ARBA" id="ARBA00023136"/>
    </source>
</evidence>